<proteinExistence type="predicted"/>
<comment type="caution">
    <text evidence="4">The sequence shown here is derived from an EMBL/GenBank/DDBJ whole genome shotgun (WGS) entry which is preliminary data.</text>
</comment>
<dbReference type="EMBL" id="VUJU01000702">
    <property type="protein sequence ID" value="KAF0768799.1"/>
    <property type="molecule type" value="Genomic_DNA"/>
</dbReference>
<dbReference type="PROSITE" id="PS50157">
    <property type="entry name" value="ZINC_FINGER_C2H2_2"/>
    <property type="match status" value="1"/>
</dbReference>
<organism evidence="4 5">
    <name type="scientific">Aphis craccivora</name>
    <name type="common">Cowpea aphid</name>
    <dbReference type="NCBI Taxonomy" id="307492"/>
    <lineage>
        <taxon>Eukaryota</taxon>
        <taxon>Metazoa</taxon>
        <taxon>Ecdysozoa</taxon>
        <taxon>Arthropoda</taxon>
        <taxon>Hexapoda</taxon>
        <taxon>Insecta</taxon>
        <taxon>Pterygota</taxon>
        <taxon>Neoptera</taxon>
        <taxon>Paraneoptera</taxon>
        <taxon>Hemiptera</taxon>
        <taxon>Sternorrhyncha</taxon>
        <taxon>Aphidomorpha</taxon>
        <taxon>Aphidoidea</taxon>
        <taxon>Aphididae</taxon>
        <taxon>Aphidini</taxon>
        <taxon>Aphis</taxon>
        <taxon>Aphis</taxon>
    </lineage>
</organism>
<evidence type="ECO:0000313" key="4">
    <source>
        <dbReference type="EMBL" id="KAF0768799.1"/>
    </source>
</evidence>
<evidence type="ECO:0000259" key="3">
    <source>
        <dbReference type="PROSITE" id="PS50157"/>
    </source>
</evidence>
<keyword evidence="1" id="KW-0479">Metal-binding</keyword>
<gene>
    <name evidence="4" type="ORF">FWK35_00007638</name>
</gene>
<dbReference type="GO" id="GO:0008270">
    <property type="term" value="F:zinc ion binding"/>
    <property type="evidence" value="ECO:0007669"/>
    <property type="project" value="UniProtKB-KW"/>
</dbReference>
<keyword evidence="1" id="KW-0862">Zinc</keyword>
<evidence type="ECO:0000256" key="2">
    <source>
        <dbReference type="SAM" id="MobiDB-lite"/>
    </source>
</evidence>
<name>A0A6G0ZCX5_APHCR</name>
<feature type="domain" description="C2H2-type" evidence="3">
    <location>
        <begin position="4"/>
        <end position="32"/>
    </location>
</feature>
<dbReference type="AlphaFoldDB" id="A0A6G0ZCX5"/>
<keyword evidence="1" id="KW-0863">Zinc-finger</keyword>
<dbReference type="PROSITE" id="PS00028">
    <property type="entry name" value="ZINC_FINGER_C2H2_1"/>
    <property type="match status" value="1"/>
</dbReference>
<evidence type="ECO:0000256" key="1">
    <source>
        <dbReference type="PROSITE-ProRule" id="PRU00042"/>
    </source>
</evidence>
<dbReference type="OrthoDB" id="6582320at2759"/>
<feature type="region of interest" description="Disordered" evidence="2">
    <location>
        <begin position="59"/>
        <end position="79"/>
    </location>
</feature>
<feature type="region of interest" description="Disordered" evidence="2">
    <location>
        <begin position="137"/>
        <end position="174"/>
    </location>
</feature>
<accession>A0A6G0ZCX5</accession>
<dbReference type="Proteomes" id="UP000478052">
    <property type="component" value="Unassembled WGS sequence"/>
</dbReference>
<evidence type="ECO:0000313" key="5">
    <source>
        <dbReference type="Proteomes" id="UP000478052"/>
    </source>
</evidence>
<feature type="non-terminal residue" evidence="4">
    <location>
        <position position="219"/>
    </location>
</feature>
<reference evidence="4 5" key="1">
    <citation type="submission" date="2019-08" db="EMBL/GenBank/DDBJ databases">
        <title>Whole genome of Aphis craccivora.</title>
        <authorList>
            <person name="Voronova N.V."/>
            <person name="Shulinski R.S."/>
            <person name="Bandarenka Y.V."/>
            <person name="Zhorov D.G."/>
            <person name="Warner D."/>
        </authorList>
    </citation>
    <scope>NUCLEOTIDE SEQUENCE [LARGE SCALE GENOMIC DNA]</scope>
    <source>
        <strain evidence="4">180601</strain>
        <tissue evidence="4">Whole Body</tissue>
    </source>
</reference>
<sequence length="219" mass="25044">MGTFECTLCARNYNLRSGLEGHILNYHKRREKKIRRKPAEKKTTVDLGKVHTKSSCLALSEPKNVPPANPPKTISSTNTNHLETPAELLLEMSEILENNTMFTFDAWVRQVEEENNTTMSTEQNVQLDTTTALSPELSDQHQNTSQSDHQFKRPEVPPLSRNRHPTAGTNSNDNYNFIDLRDDYVWADEAIWESNDYGCSSNKDRHRLKTNCGPRNILT</sequence>
<keyword evidence="5" id="KW-1185">Reference proteome</keyword>
<dbReference type="InterPro" id="IPR013087">
    <property type="entry name" value="Znf_C2H2_type"/>
</dbReference>
<protein>
    <recommendedName>
        <fullName evidence="3">C2H2-type domain-containing protein</fullName>
    </recommendedName>
</protein>